<protein>
    <submittedName>
        <fullName evidence="3">Helitron_like_N domain-containing protein</fullName>
    </submittedName>
</protein>
<dbReference type="Pfam" id="PF14214">
    <property type="entry name" value="Helitron_like_N"/>
    <property type="match status" value="1"/>
</dbReference>
<evidence type="ECO:0000313" key="3">
    <source>
        <dbReference type="WBParaSite" id="HCON_00124570-00001"/>
    </source>
</evidence>
<dbReference type="OrthoDB" id="10039910at2759"/>
<reference evidence="3" key="1">
    <citation type="submission" date="2020-12" db="UniProtKB">
        <authorList>
            <consortium name="WormBaseParasite"/>
        </authorList>
    </citation>
    <scope>IDENTIFICATION</scope>
    <source>
        <strain evidence="3">MHco3</strain>
    </source>
</reference>
<organism evidence="2 3">
    <name type="scientific">Haemonchus contortus</name>
    <name type="common">Barber pole worm</name>
    <dbReference type="NCBI Taxonomy" id="6289"/>
    <lineage>
        <taxon>Eukaryota</taxon>
        <taxon>Metazoa</taxon>
        <taxon>Ecdysozoa</taxon>
        <taxon>Nematoda</taxon>
        <taxon>Chromadorea</taxon>
        <taxon>Rhabditida</taxon>
        <taxon>Rhabditina</taxon>
        <taxon>Rhabditomorpha</taxon>
        <taxon>Strongyloidea</taxon>
        <taxon>Trichostrongylidae</taxon>
        <taxon>Haemonchus</taxon>
    </lineage>
</organism>
<dbReference type="InterPro" id="IPR025476">
    <property type="entry name" value="Helitron_helicase-like"/>
</dbReference>
<dbReference type="PANTHER" id="PTHR45786">
    <property type="entry name" value="DNA BINDING PROTEIN-LIKE"/>
    <property type="match status" value="1"/>
</dbReference>
<dbReference type="PANTHER" id="PTHR45786:SF74">
    <property type="entry name" value="ATP-DEPENDENT DNA HELICASE"/>
    <property type="match status" value="1"/>
</dbReference>
<sequence>MVFEESSLRGLARRPYDLPTANEVAVIYVGEDNDVPANRSLAVHLRSATGEQPRNISDIDKICDPLTYPLLFPTGEGGWEPGLRNREGTRITQKEYYAYLFSIRDSFNPILYAGELCQQFAVDAYVKIEQNRLNFQRRNQLILRRETFRGLQDYLAETDNSGPPGSRVVLSSSHAGSPRAMQQAYQDAMAIVARYGKPTFFLTMTCNPQWKELRENLYFGQSPSDRPDLIARVFNAKLQELCTDLFKKNILGEVEAYVYVVEFQKRGLPHCHMLLIMKENWKVRTAEDVDKSVCAEIPNSEAEPELYAAVTAYMIHRQCGAMDPRSPCMQNGSCARRFPEQIRDRTTLDDDGYPNYRRRNLFPTEIQGIPYTGEWVVPTTHTFFWNTTAISIWKFAA</sequence>
<dbReference type="Proteomes" id="UP000025227">
    <property type="component" value="Unplaced"/>
</dbReference>
<feature type="domain" description="Helitron helicase-like" evidence="1">
    <location>
        <begin position="96"/>
        <end position="275"/>
    </location>
</feature>
<evidence type="ECO:0000313" key="2">
    <source>
        <dbReference type="Proteomes" id="UP000025227"/>
    </source>
</evidence>
<name>A0A7I4YPN6_HAECO</name>
<dbReference type="OMA" id="CMENARC"/>
<accession>A0A7I4YPN6</accession>
<dbReference type="AlphaFoldDB" id="A0A7I4YPN6"/>
<dbReference type="WBParaSite" id="HCON_00124570-00001">
    <property type="protein sequence ID" value="HCON_00124570-00001"/>
    <property type="gene ID" value="HCON_00124570"/>
</dbReference>
<keyword evidence="2" id="KW-1185">Reference proteome</keyword>
<evidence type="ECO:0000259" key="1">
    <source>
        <dbReference type="Pfam" id="PF14214"/>
    </source>
</evidence>
<proteinExistence type="predicted"/>